<dbReference type="EMBL" id="CP111018">
    <property type="protein sequence ID" value="WAR10443.1"/>
    <property type="molecule type" value="Genomic_DNA"/>
</dbReference>
<organism evidence="1 2">
    <name type="scientific">Mya arenaria</name>
    <name type="common">Soft-shell clam</name>
    <dbReference type="NCBI Taxonomy" id="6604"/>
    <lineage>
        <taxon>Eukaryota</taxon>
        <taxon>Metazoa</taxon>
        <taxon>Spiralia</taxon>
        <taxon>Lophotrochozoa</taxon>
        <taxon>Mollusca</taxon>
        <taxon>Bivalvia</taxon>
        <taxon>Autobranchia</taxon>
        <taxon>Heteroconchia</taxon>
        <taxon>Euheterodonta</taxon>
        <taxon>Imparidentia</taxon>
        <taxon>Neoheterodontei</taxon>
        <taxon>Myida</taxon>
        <taxon>Myoidea</taxon>
        <taxon>Myidae</taxon>
        <taxon>Mya</taxon>
    </lineage>
</organism>
<dbReference type="Proteomes" id="UP001164746">
    <property type="component" value="Chromosome 7"/>
</dbReference>
<protein>
    <submittedName>
        <fullName evidence="1">Uncharacterized protein</fullName>
    </submittedName>
</protein>
<gene>
    <name evidence="1" type="ORF">MAR_035519</name>
</gene>
<proteinExistence type="predicted"/>
<sequence>MNVVFESQSSGCKTVYPDARLFIREKNAMYERGSDSCIWYLEGRNRILAICFLTIGTGKLSGNLNDILTLRFIQMRHYINMGDSMLPKSSWELVEQYFGS</sequence>
<name>A0ABY7EKC5_MYAAR</name>
<reference evidence="1" key="1">
    <citation type="submission" date="2022-11" db="EMBL/GenBank/DDBJ databases">
        <title>Centuries of genome instability and evolution in soft-shell clam transmissible cancer (bioRxiv).</title>
        <authorList>
            <person name="Hart S.F.M."/>
            <person name="Yonemitsu M.A."/>
            <person name="Giersch R.M."/>
            <person name="Beal B.F."/>
            <person name="Arriagada G."/>
            <person name="Davis B.W."/>
            <person name="Ostrander E.A."/>
            <person name="Goff S.P."/>
            <person name="Metzger M.J."/>
        </authorList>
    </citation>
    <scope>NUCLEOTIDE SEQUENCE</scope>
    <source>
        <strain evidence="1">MELC-2E11</strain>
        <tissue evidence="1">Siphon/mantle</tissue>
    </source>
</reference>
<keyword evidence="2" id="KW-1185">Reference proteome</keyword>
<evidence type="ECO:0000313" key="1">
    <source>
        <dbReference type="EMBL" id="WAR10443.1"/>
    </source>
</evidence>
<accession>A0ABY7EKC5</accession>
<evidence type="ECO:0000313" key="2">
    <source>
        <dbReference type="Proteomes" id="UP001164746"/>
    </source>
</evidence>